<dbReference type="Proteomes" id="UP000887567">
    <property type="component" value="Unplaced"/>
</dbReference>
<dbReference type="GeneID" id="110254388"/>
<dbReference type="AlphaFoldDB" id="A0A913YZT7"/>
<protein>
    <submittedName>
        <fullName evidence="1">Uncharacterized protein</fullName>
    </submittedName>
</protein>
<reference evidence="1" key="1">
    <citation type="submission" date="2022-11" db="UniProtKB">
        <authorList>
            <consortium name="EnsemblMetazoa"/>
        </authorList>
    </citation>
    <scope>IDENTIFICATION</scope>
</reference>
<sequence length="119" mass="13828">MHRRINALQNMDCTQEDRARIEDILKLDYTSSDESEYSEDEDGTLVLMGYKTKKLPWEKNSLTRVKKSLDVEYMESLPVRSRRGLLPRRVHSVPSSRQIPLNAPSWAARVEVTHSTPRD</sequence>
<dbReference type="OrthoDB" id="10305351at2759"/>
<dbReference type="RefSeq" id="XP_028519621.1">
    <property type="nucleotide sequence ID" value="XM_028663820.1"/>
</dbReference>
<dbReference type="KEGG" id="epa:110254388"/>
<organism evidence="1 2">
    <name type="scientific">Exaiptasia diaphana</name>
    <name type="common">Tropical sea anemone</name>
    <name type="synonym">Aiptasia pulchella</name>
    <dbReference type="NCBI Taxonomy" id="2652724"/>
    <lineage>
        <taxon>Eukaryota</taxon>
        <taxon>Metazoa</taxon>
        <taxon>Cnidaria</taxon>
        <taxon>Anthozoa</taxon>
        <taxon>Hexacorallia</taxon>
        <taxon>Actiniaria</taxon>
        <taxon>Aiptasiidae</taxon>
        <taxon>Exaiptasia</taxon>
    </lineage>
</organism>
<evidence type="ECO:0000313" key="1">
    <source>
        <dbReference type="EnsemblMetazoa" id="XP_028519621.1"/>
    </source>
</evidence>
<proteinExistence type="predicted"/>
<keyword evidence="2" id="KW-1185">Reference proteome</keyword>
<accession>A0A913YZT7</accession>
<evidence type="ECO:0000313" key="2">
    <source>
        <dbReference type="Proteomes" id="UP000887567"/>
    </source>
</evidence>
<name>A0A913YZT7_EXADI</name>
<dbReference type="EnsemblMetazoa" id="XM_028663820.1">
    <property type="protein sequence ID" value="XP_028519621.1"/>
    <property type="gene ID" value="LOC110254388"/>
</dbReference>